<dbReference type="OrthoDB" id="3428976at2"/>
<dbReference type="AlphaFoldDB" id="A0A6I4W584"/>
<dbReference type="Proteomes" id="UP000431901">
    <property type="component" value="Unassembled WGS sequence"/>
</dbReference>
<evidence type="ECO:0000313" key="2">
    <source>
        <dbReference type="Proteomes" id="UP000431901"/>
    </source>
</evidence>
<sequence>MTEPERWDARLRGRLEAVRARSLKAAPWRDAAPLLAPLVNRSGHVAVRARLTHEDLAFLGAARDDLLALTRTALRLADLHRPQDGGGISSDPSRPILRCRSCMSRWPCPTLRVLDEALSG</sequence>
<organism evidence="1 2">
    <name type="scientific">Actinomadura rayongensis</name>
    <dbReference type="NCBI Taxonomy" id="1429076"/>
    <lineage>
        <taxon>Bacteria</taxon>
        <taxon>Bacillati</taxon>
        <taxon>Actinomycetota</taxon>
        <taxon>Actinomycetes</taxon>
        <taxon>Streptosporangiales</taxon>
        <taxon>Thermomonosporaceae</taxon>
        <taxon>Actinomadura</taxon>
    </lineage>
</organism>
<comment type="caution">
    <text evidence="1">The sequence shown here is derived from an EMBL/GenBank/DDBJ whole genome shotgun (WGS) entry which is preliminary data.</text>
</comment>
<keyword evidence="2" id="KW-1185">Reference proteome</keyword>
<name>A0A6I4W584_9ACTN</name>
<reference evidence="1 2" key="1">
    <citation type="submission" date="2019-12" db="EMBL/GenBank/DDBJ databases">
        <title>Nocardia macrotermitis sp. nov. and Nocardia aurantia sp. nov., isolated from the gut of the fungus growing-termite Macrotermes natalensis.</title>
        <authorList>
            <person name="Christine B."/>
            <person name="Rene B."/>
        </authorList>
    </citation>
    <scope>NUCLEOTIDE SEQUENCE [LARGE SCALE GENOMIC DNA]</scope>
    <source>
        <strain evidence="1 2">DSM 102126</strain>
    </source>
</reference>
<gene>
    <name evidence="1" type="ORF">GQ466_15020</name>
</gene>
<evidence type="ECO:0000313" key="1">
    <source>
        <dbReference type="EMBL" id="MXQ65347.1"/>
    </source>
</evidence>
<dbReference type="EMBL" id="WUTW01000002">
    <property type="protein sequence ID" value="MXQ65347.1"/>
    <property type="molecule type" value="Genomic_DNA"/>
</dbReference>
<dbReference type="RefSeq" id="WP_161103451.1">
    <property type="nucleotide sequence ID" value="NZ_JBHLYI010000010.1"/>
</dbReference>
<accession>A0A6I4W584</accession>
<proteinExistence type="predicted"/>
<protein>
    <submittedName>
        <fullName evidence="1">Uncharacterized protein</fullName>
    </submittedName>
</protein>